<organism evidence="5">
    <name type="scientific">Medioppia subpectinata</name>
    <dbReference type="NCBI Taxonomy" id="1979941"/>
    <lineage>
        <taxon>Eukaryota</taxon>
        <taxon>Metazoa</taxon>
        <taxon>Ecdysozoa</taxon>
        <taxon>Arthropoda</taxon>
        <taxon>Chelicerata</taxon>
        <taxon>Arachnida</taxon>
        <taxon>Acari</taxon>
        <taxon>Acariformes</taxon>
        <taxon>Sarcoptiformes</taxon>
        <taxon>Oribatida</taxon>
        <taxon>Brachypylina</taxon>
        <taxon>Oppioidea</taxon>
        <taxon>Oppiidae</taxon>
        <taxon>Medioppia</taxon>
    </lineage>
</organism>
<dbReference type="InterPro" id="IPR051165">
    <property type="entry name" value="Multifunctional_ANK_Repeat"/>
</dbReference>
<keyword evidence="6" id="KW-1185">Reference proteome</keyword>
<keyword evidence="2" id="KW-0040">ANK repeat</keyword>
<dbReference type="PANTHER" id="PTHR24123">
    <property type="entry name" value="ANKYRIN REPEAT-CONTAINING"/>
    <property type="match status" value="1"/>
</dbReference>
<evidence type="ECO:0000313" key="5">
    <source>
        <dbReference type="EMBL" id="CAD7620213.1"/>
    </source>
</evidence>
<dbReference type="Pfam" id="PF00791">
    <property type="entry name" value="ZU5"/>
    <property type="match status" value="1"/>
</dbReference>
<dbReference type="EMBL" id="CAJPIZ010000163">
    <property type="protein sequence ID" value="CAG2100643.1"/>
    <property type="molecule type" value="Genomic_DNA"/>
</dbReference>
<dbReference type="Proteomes" id="UP000759131">
    <property type="component" value="Unassembled WGS sequence"/>
</dbReference>
<dbReference type="AlphaFoldDB" id="A0A7R9KCG7"/>
<feature type="domain" description="ZU5" evidence="4">
    <location>
        <begin position="1"/>
        <end position="154"/>
    </location>
</feature>
<feature type="compositionally biased region" description="Polar residues" evidence="3">
    <location>
        <begin position="236"/>
        <end position="247"/>
    </location>
</feature>
<keyword evidence="1" id="KW-0677">Repeat</keyword>
<protein>
    <recommendedName>
        <fullName evidence="4">ZU5 domain-containing protein</fullName>
    </recommendedName>
</protein>
<proteinExistence type="predicted"/>
<dbReference type="EMBL" id="OC854738">
    <property type="protein sequence ID" value="CAD7620213.1"/>
    <property type="molecule type" value="Genomic_DNA"/>
</dbReference>
<evidence type="ECO:0000259" key="4">
    <source>
        <dbReference type="PROSITE" id="PS51145"/>
    </source>
</evidence>
<dbReference type="PROSITE" id="PS51145">
    <property type="entry name" value="ZU5"/>
    <property type="match status" value="1"/>
</dbReference>
<dbReference type="InterPro" id="IPR000906">
    <property type="entry name" value="ZU5_dom"/>
</dbReference>
<dbReference type="FunFam" id="2.60.220.30:FF:000002">
    <property type="entry name" value="Ankyrin-3 isoform 2"/>
    <property type="match status" value="1"/>
</dbReference>
<reference evidence="5" key="1">
    <citation type="submission" date="2020-11" db="EMBL/GenBank/DDBJ databases">
        <authorList>
            <person name="Tran Van P."/>
        </authorList>
    </citation>
    <scope>NUCLEOTIDE SEQUENCE</scope>
</reference>
<accession>A0A7R9KCG7</accession>
<evidence type="ECO:0000313" key="6">
    <source>
        <dbReference type="Proteomes" id="UP000759131"/>
    </source>
</evidence>
<evidence type="ECO:0000256" key="3">
    <source>
        <dbReference type="SAM" id="MobiDB-lite"/>
    </source>
</evidence>
<gene>
    <name evidence="5" type="ORF">OSB1V03_LOCUS707</name>
</gene>
<feature type="region of interest" description="Disordered" evidence="3">
    <location>
        <begin position="229"/>
        <end position="272"/>
    </location>
</feature>
<dbReference type="OrthoDB" id="20872at2759"/>
<sequence>MVDARGGAMRGCRHSGVRVIIPPRKAPMPMRITCRYLRKEKLIHPPPLMEGEACASRLLEVGPAGAKFLGPVIIEVPHFASLRGKEREIIILRSDNGENWKEHTLEASEEAVQEVLNESFEGENDVNTLDDFNSNRITRILTTDFPQYFAVITRIRQEVHAIGPEGGMVSSTVVPQVQAIFPEGALTKKIKVGLQVGNSDCIEVIEPIDAINKKRGIFYEIGNGIRKRFSKRSKQKPLNNETVPQKQTKCDKNKRKDKSTQTERPKKSKKSCKKFKLNNEIKEDEKPEFRFRQPPSGGCFTRLLVRTAVPNLDVISRMM</sequence>
<dbReference type="SMART" id="SM00218">
    <property type="entry name" value="ZU5"/>
    <property type="match status" value="1"/>
</dbReference>
<dbReference type="Gene3D" id="2.60.220.30">
    <property type="match status" value="2"/>
</dbReference>
<evidence type="ECO:0000256" key="2">
    <source>
        <dbReference type="ARBA" id="ARBA00023043"/>
    </source>
</evidence>
<evidence type="ECO:0000256" key="1">
    <source>
        <dbReference type="ARBA" id="ARBA00022737"/>
    </source>
</evidence>
<dbReference type="PANTHER" id="PTHR24123:SF141">
    <property type="entry name" value="ANKYRIN 2, ISOFORM U"/>
    <property type="match status" value="1"/>
</dbReference>
<name>A0A7R9KCG7_9ACAR</name>